<feature type="transmembrane region" description="Helical" evidence="5">
    <location>
        <begin position="119"/>
        <end position="139"/>
    </location>
</feature>
<dbReference type="PANTHER" id="PTHR23502:SF30">
    <property type="entry name" value="TRANSPORTER, PUTATIVE (AFU_ORTHOLOGUE AFUA_8G04702)-RELATED"/>
    <property type="match status" value="1"/>
</dbReference>
<dbReference type="Pfam" id="PF07690">
    <property type="entry name" value="MFS_1"/>
    <property type="match status" value="1"/>
</dbReference>
<keyword evidence="7" id="KW-1185">Reference proteome</keyword>
<dbReference type="SUPFAM" id="SSF103473">
    <property type="entry name" value="MFS general substrate transporter"/>
    <property type="match status" value="1"/>
</dbReference>
<dbReference type="GO" id="GO:0005886">
    <property type="term" value="C:plasma membrane"/>
    <property type="evidence" value="ECO:0007669"/>
    <property type="project" value="TreeGrafter"/>
</dbReference>
<dbReference type="GeneID" id="80888388"/>
<name>A0A9W8QJH2_AKAMU</name>
<feature type="transmembrane region" description="Helical" evidence="5">
    <location>
        <begin position="436"/>
        <end position="463"/>
    </location>
</feature>
<keyword evidence="4 5" id="KW-0472">Membrane</keyword>
<dbReference type="EMBL" id="JAJHUN010000007">
    <property type="protein sequence ID" value="KAJ4156013.1"/>
    <property type="molecule type" value="Genomic_DNA"/>
</dbReference>
<feature type="transmembrane region" description="Helical" evidence="5">
    <location>
        <begin position="76"/>
        <end position="99"/>
    </location>
</feature>
<dbReference type="AlphaFoldDB" id="A0A9W8QJH2"/>
<evidence type="ECO:0000256" key="5">
    <source>
        <dbReference type="SAM" id="Phobius"/>
    </source>
</evidence>
<protein>
    <recommendedName>
        <fullName evidence="8">MFS transporter</fullName>
    </recommendedName>
</protein>
<feature type="transmembrane region" description="Helical" evidence="5">
    <location>
        <begin position="231"/>
        <end position="250"/>
    </location>
</feature>
<dbReference type="GO" id="GO:0022857">
    <property type="term" value="F:transmembrane transporter activity"/>
    <property type="evidence" value="ECO:0007669"/>
    <property type="project" value="InterPro"/>
</dbReference>
<keyword evidence="2 5" id="KW-0812">Transmembrane</keyword>
<evidence type="ECO:0008006" key="8">
    <source>
        <dbReference type="Google" id="ProtNLM"/>
    </source>
</evidence>
<feature type="transmembrane region" description="Helical" evidence="5">
    <location>
        <begin position="325"/>
        <end position="347"/>
    </location>
</feature>
<comment type="caution">
    <text evidence="6">The sequence shown here is derived from an EMBL/GenBank/DDBJ whole genome shotgun (WGS) entry which is preliminary data.</text>
</comment>
<dbReference type="Gene3D" id="1.20.1250.20">
    <property type="entry name" value="MFS general substrate transporter like domains"/>
    <property type="match status" value="1"/>
</dbReference>
<accession>A0A9W8QJH2</accession>
<feature type="transmembrane region" description="Helical" evidence="5">
    <location>
        <begin position="204"/>
        <end position="225"/>
    </location>
</feature>
<keyword evidence="3 5" id="KW-1133">Transmembrane helix</keyword>
<feature type="transmembrane region" description="Helical" evidence="5">
    <location>
        <begin position="411"/>
        <end position="430"/>
    </location>
</feature>
<feature type="transmembrane region" description="Helical" evidence="5">
    <location>
        <begin position="506"/>
        <end position="526"/>
    </location>
</feature>
<dbReference type="KEGG" id="amus:LMH87_001229"/>
<evidence type="ECO:0000313" key="6">
    <source>
        <dbReference type="EMBL" id="KAJ4156013.1"/>
    </source>
</evidence>
<dbReference type="InterPro" id="IPR036259">
    <property type="entry name" value="MFS_trans_sf"/>
</dbReference>
<sequence length="551" mass="60329">MGVDAAAVEGAAGATPPATSAMEIDESQIPGTVHLVDLEHTKATRHAGSSRDIILIPTPSRDPNDPLNWSAGRKRLHLICLMVYVGFNGMALSVVYSVLVPLSSALGVTLGDLNAGTGYMFLLLGWSLLFWQPFALQYGKRFTYLASMLGMVAVSFWSPHAQGGGQWIARNIVTGFVASPIESLPETSITDIYFAHERGTYMGWYALMLAGSNYLAPVLCGFINDGLGPRWPFYIMGLFCAASFVFLFLFMEETNYARASVGVVYEPSKSSPPEVDKMPVDEAADRDGELDYPPEKTFVQKLALFNTGEKQPFRMHLRAWQSLRFLTWPTVFYAGFAYGTYLIWFNILNATSSIILGGAPYHFRPSIVGLSYLACVIGTVIGAAYSGVASDWFVLRMARRNGGIYEPEHRLWLFAATAILAPAGLVLWGVGAAHGVHWFGLLVAMAFLAFCSSAGLTIAVAYLVDSFREISGDALVSVILIRNTMSFAIGYGITPWLDGLGLQNCFISVAFVALAICSTFLPMIWWGKRLRAAKRESYWTEVKVRVASKAY</sequence>
<evidence type="ECO:0000256" key="4">
    <source>
        <dbReference type="ARBA" id="ARBA00023136"/>
    </source>
</evidence>
<feature type="transmembrane region" description="Helical" evidence="5">
    <location>
        <begin position="367"/>
        <end position="390"/>
    </location>
</feature>
<evidence type="ECO:0000256" key="3">
    <source>
        <dbReference type="ARBA" id="ARBA00022989"/>
    </source>
</evidence>
<gene>
    <name evidence="6" type="ORF">LMH87_001229</name>
</gene>
<dbReference type="PANTHER" id="PTHR23502">
    <property type="entry name" value="MAJOR FACILITATOR SUPERFAMILY"/>
    <property type="match status" value="1"/>
</dbReference>
<evidence type="ECO:0000256" key="2">
    <source>
        <dbReference type="ARBA" id="ARBA00022692"/>
    </source>
</evidence>
<comment type="subcellular location">
    <subcellularLocation>
        <location evidence="1">Membrane</location>
        <topology evidence="1">Multi-pass membrane protein</topology>
    </subcellularLocation>
</comment>
<organism evidence="6 7">
    <name type="scientific">Akanthomyces muscarius</name>
    <name type="common">Entomopathogenic fungus</name>
    <name type="synonym">Lecanicillium muscarium</name>
    <dbReference type="NCBI Taxonomy" id="2231603"/>
    <lineage>
        <taxon>Eukaryota</taxon>
        <taxon>Fungi</taxon>
        <taxon>Dikarya</taxon>
        <taxon>Ascomycota</taxon>
        <taxon>Pezizomycotina</taxon>
        <taxon>Sordariomycetes</taxon>
        <taxon>Hypocreomycetidae</taxon>
        <taxon>Hypocreales</taxon>
        <taxon>Cordycipitaceae</taxon>
        <taxon>Akanthomyces</taxon>
    </lineage>
</organism>
<dbReference type="Proteomes" id="UP001144673">
    <property type="component" value="Chromosome 6"/>
</dbReference>
<dbReference type="InterPro" id="IPR011701">
    <property type="entry name" value="MFS"/>
</dbReference>
<proteinExistence type="predicted"/>
<evidence type="ECO:0000313" key="7">
    <source>
        <dbReference type="Proteomes" id="UP001144673"/>
    </source>
</evidence>
<feature type="transmembrane region" description="Helical" evidence="5">
    <location>
        <begin position="475"/>
        <end position="494"/>
    </location>
</feature>
<evidence type="ECO:0000256" key="1">
    <source>
        <dbReference type="ARBA" id="ARBA00004141"/>
    </source>
</evidence>
<reference evidence="6" key="1">
    <citation type="journal article" date="2023" name="Access Microbiol">
        <title>De-novo genome assembly for Akanthomyces muscarius, a biocontrol agent of insect agricultural pests.</title>
        <authorList>
            <person name="Erdos Z."/>
            <person name="Studholme D.J."/>
            <person name="Raymond B."/>
            <person name="Sharma M."/>
        </authorList>
    </citation>
    <scope>NUCLEOTIDE SEQUENCE</scope>
    <source>
        <strain evidence="6">Ve6</strain>
    </source>
</reference>
<dbReference type="RefSeq" id="XP_056056137.1">
    <property type="nucleotide sequence ID" value="XM_056199274.1"/>
</dbReference>